<evidence type="ECO:0000313" key="1">
    <source>
        <dbReference type="EMBL" id="CAF4159857.1"/>
    </source>
</evidence>
<accession>A0A819Z8H0</accession>
<evidence type="ECO:0000313" key="2">
    <source>
        <dbReference type="Proteomes" id="UP000663844"/>
    </source>
</evidence>
<gene>
    <name evidence="1" type="ORF">OXD698_LOCUS38549</name>
</gene>
<dbReference type="AlphaFoldDB" id="A0A819Z8H0"/>
<comment type="caution">
    <text evidence="1">The sequence shown here is derived from an EMBL/GenBank/DDBJ whole genome shotgun (WGS) entry which is preliminary data.</text>
</comment>
<organism evidence="1 2">
    <name type="scientific">Adineta steineri</name>
    <dbReference type="NCBI Taxonomy" id="433720"/>
    <lineage>
        <taxon>Eukaryota</taxon>
        <taxon>Metazoa</taxon>
        <taxon>Spiralia</taxon>
        <taxon>Gnathifera</taxon>
        <taxon>Rotifera</taxon>
        <taxon>Eurotatoria</taxon>
        <taxon>Bdelloidea</taxon>
        <taxon>Adinetida</taxon>
        <taxon>Adinetidae</taxon>
        <taxon>Adineta</taxon>
    </lineage>
</organism>
<reference evidence="1" key="1">
    <citation type="submission" date="2021-02" db="EMBL/GenBank/DDBJ databases">
        <authorList>
            <person name="Nowell W R."/>
        </authorList>
    </citation>
    <scope>NUCLEOTIDE SEQUENCE</scope>
</reference>
<protein>
    <submittedName>
        <fullName evidence="1">Uncharacterized protein</fullName>
    </submittedName>
</protein>
<name>A0A819Z8H0_9BILA</name>
<dbReference type="Proteomes" id="UP000663844">
    <property type="component" value="Unassembled WGS sequence"/>
</dbReference>
<sequence>MFTKFCDVSDLSWCSQEYLNILLVISIEIGDGKEDSYLLPLDIQVEKFCQTVRSNENLDQG</sequence>
<feature type="non-terminal residue" evidence="1">
    <location>
        <position position="61"/>
    </location>
</feature>
<dbReference type="EMBL" id="CAJOAZ010007313">
    <property type="protein sequence ID" value="CAF4159857.1"/>
    <property type="molecule type" value="Genomic_DNA"/>
</dbReference>
<proteinExistence type="predicted"/>